<dbReference type="SMART" id="SM01134">
    <property type="entry name" value="DeoRC"/>
    <property type="match status" value="1"/>
</dbReference>
<dbReference type="InterPro" id="IPR001034">
    <property type="entry name" value="DeoR_HTH"/>
</dbReference>
<dbReference type="PRINTS" id="PR00037">
    <property type="entry name" value="HTHLACR"/>
</dbReference>
<dbReference type="Proteomes" id="UP000659496">
    <property type="component" value="Unassembled WGS sequence"/>
</dbReference>
<dbReference type="InterPro" id="IPR018356">
    <property type="entry name" value="Tscrpt_reg_HTH_DeoR_CS"/>
</dbReference>
<comment type="caution">
    <text evidence="5">The sequence shown here is derived from an EMBL/GenBank/DDBJ whole genome shotgun (WGS) entry which is preliminary data.</text>
</comment>
<evidence type="ECO:0000259" key="4">
    <source>
        <dbReference type="PROSITE" id="PS51000"/>
    </source>
</evidence>
<dbReference type="InterPro" id="IPR036390">
    <property type="entry name" value="WH_DNA-bd_sf"/>
</dbReference>
<dbReference type="InterPro" id="IPR037171">
    <property type="entry name" value="NagB/RpiA_transferase-like"/>
</dbReference>
<sequence length="249" mass="27526">MLETERHHVILQMLQHSQTVRLQDITTETGSSESTIRRDLIELERQKKLKRVHGGAAKLQGKLQESSMSEKTSKNLHLKQQIGQLAASYIEEGDTVYLDAGSTVFEMIPFLPPSIIVVTNGISHTDALLTRGCKTILTGGIAKPSTKALIGRGALHSLQQYRFDKCFLGVNGIHPDYGFTTPDEEEAQIKELAIQLSREAYILADHSKFQEVAFAKFADLSQAVVVTTSESSESLQAFPKNTNMEVIDA</sequence>
<evidence type="ECO:0000313" key="5">
    <source>
        <dbReference type="EMBL" id="MBD7908091.1"/>
    </source>
</evidence>
<dbReference type="EMBL" id="JACSQY010000004">
    <property type="protein sequence ID" value="MBD7908091.1"/>
    <property type="molecule type" value="Genomic_DNA"/>
</dbReference>
<keyword evidence="6" id="KW-1185">Reference proteome</keyword>
<keyword evidence="1" id="KW-0805">Transcription regulation</keyword>
<protein>
    <submittedName>
        <fullName evidence="5">DeoR/GlpR transcriptional regulator</fullName>
    </submittedName>
</protein>
<dbReference type="SUPFAM" id="SSF100950">
    <property type="entry name" value="NagB/RpiA/CoA transferase-like"/>
    <property type="match status" value="1"/>
</dbReference>
<organism evidence="5 6">
    <name type="scientific">Sporosarcina gallistercoris</name>
    <dbReference type="NCBI Taxonomy" id="2762245"/>
    <lineage>
        <taxon>Bacteria</taxon>
        <taxon>Bacillati</taxon>
        <taxon>Bacillota</taxon>
        <taxon>Bacilli</taxon>
        <taxon>Bacillales</taxon>
        <taxon>Caryophanaceae</taxon>
        <taxon>Sporosarcina</taxon>
    </lineage>
</organism>
<evidence type="ECO:0000313" key="6">
    <source>
        <dbReference type="Proteomes" id="UP000659496"/>
    </source>
</evidence>
<accession>A0ABR8PIV6</accession>
<keyword evidence="3" id="KW-0804">Transcription</keyword>
<dbReference type="InterPro" id="IPR050313">
    <property type="entry name" value="Carb_Metab_HTH_regulators"/>
</dbReference>
<dbReference type="Pfam" id="PF08220">
    <property type="entry name" value="HTH_DeoR"/>
    <property type="match status" value="1"/>
</dbReference>
<dbReference type="Gene3D" id="3.40.50.1360">
    <property type="match status" value="1"/>
</dbReference>
<dbReference type="PANTHER" id="PTHR30363:SF56">
    <property type="entry name" value="TRANSCRIPTIONAL REGULATOR, DEOR FAMILY"/>
    <property type="match status" value="1"/>
</dbReference>
<name>A0ABR8PIV6_9BACL</name>
<evidence type="ECO:0000256" key="1">
    <source>
        <dbReference type="ARBA" id="ARBA00023015"/>
    </source>
</evidence>
<evidence type="ECO:0000256" key="3">
    <source>
        <dbReference type="ARBA" id="ARBA00023163"/>
    </source>
</evidence>
<dbReference type="SUPFAM" id="SSF46785">
    <property type="entry name" value="Winged helix' DNA-binding domain"/>
    <property type="match status" value="1"/>
</dbReference>
<gene>
    <name evidence="5" type="ORF">H9659_07110</name>
</gene>
<dbReference type="PANTHER" id="PTHR30363">
    <property type="entry name" value="HTH-TYPE TRANSCRIPTIONAL REGULATOR SRLR-RELATED"/>
    <property type="match status" value="1"/>
</dbReference>
<dbReference type="InterPro" id="IPR014036">
    <property type="entry name" value="DeoR-like_C"/>
</dbReference>
<dbReference type="SMART" id="SM00420">
    <property type="entry name" value="HTH_DEOR"/>
    <property type="match status" value="1"/>
</dbReference>
<reference evidence="5 6" key="1">
    <citation type="submission" date="2020-08" db="EMBL/GenBank/DDBJ databases">
        <title>A Genomic Blueprint of the Chicken Gut Microbiome.</title>
        <authorList>
            <person name="Gilroy R."/>
            <person name="Ravi A."/>
            <person name="Getino M."/>
            <person name="Pursley I."/>
            <person name="Horton D.L."/>
            <person name="Alikhan N.-F."/>
            <person name="Baker D."/>
            <person name="Gharbi K."/>
            <person name="Hall N."/>
            <person name="Watson M."/>
            <person name="Adriaenssens E.M."/>
            <person name="Foster-Nyarko E."/>
            <person name="Jarju S."/>
            <person name="Secka A."/>
            <person name="Antonio M."/>
            <person name="Oren A."/>
            <person name="Chaudhuri R."/>
            <person name="La Ragione R.M."/>
            <person name="Hildebrand F."/>
            <person name="Pallen M.J."/>
        </authorList>
    </citation>
    <scope>NUCLEOTIDE SEQUENCE [LARGE SCALE GENOMIC DNA]</scope>
    <source>
        <strain evidence="5 6">Sa3CUA8</strain>
    </source>
</reference>
<feature type="domain" description="HTH deoR-type" evidence="4">
    <location>
        <begin position="3"/>
        <end position="58"/>
    </location>
</feature>
<dbReference type="PROSITE" id="PS00894">
    <property type="entry name" value="HTH_DEOR_1"/>
    <property type="match status" value="1"/>
</dbReference>
<dbReference type="PROSITE" id="PS51000">
    <property type="entry name" value="HTH_DEOR_2"/>
    <property type="match status" value="1"/>
</dbReference>
<evidence type="ECO:0000256" key="2">
    <source>
        <dbReference type="ARBA" id="ARBA00023125"/>
    </source>
</evidence>
<dbReference type="InterPro" id="IPR036388">
    <property type="entry name" value="WH-like_DNA-bd_sf"/>
</dbReference>
<dbReference type="Pfam" id="PF00455">
    <property type="entry name" value="DeoRC"/>
    <property type="match status" value="1"/>
</dbReference>
<proteinExistence type="predicted"/>
<dbReference type="Gene3D" id="1.10.10.10">
    <property type="entry name" value="Winged helix-like DNA-binding domain superfamily/Winged helix DNA-binding domain"/>
    <property type="match status" value="1"/>
</dbReference>
<keyword evidence="2" id="KW-0238">DNA-binding</keyword>
<dbReference type="RefSeq" id="WP_191689245.1">
    <property type="nucleotide sequence ID" value="NZ_JACSQY010000004.1"/>
</dbReference>